<keyword evidence="4" id="KW-1003">Cell membrane</keyword>
<comment type="similarity">
    <text evidence="3">Belongs to the transpeptidase family.</text>
</comment>
<sequence length="713" mass="75555">MVEAIITALVVIIVAGIALALFMRSRSVKPQSSVPKSVSSIGSGTPFQTRKAGASVSEGTSPAAASKGRAQGGLRSRFIALGVLIAAVFGSLTAKLWSMQVLSSEQYVTAAQGNQFTTVKTPAPRGRIFDTEGIVLVDNETAPTILADADVADNRNVTLRLSALLGVPHAVIRQRIQDSTGGAQAQREVMSNPRFRDISFIEEHPDAFPGVTIEQRTKRVYPYAALAGAVLGYTSSASEEAIANPPEGLEYESGDEVGSSGVEQAYESLLAGTHGERVVVADADGTVREVRSETAATQGNDVYLTLSAKVQKIAEEEFEKLIAPDGVIGGGTGTEAALVAMEVDTGNIIAMANFPTFDPTHFVGGVSTDDWDRYTNQGAYEDKDSHDPLLNRCIAGGFPAASTFKAFTGMAGLHYGFADTSRTWNCTGTWTGWGDSYAQNCWLTTGHGDIGLRDAVVVSCDTVFYQIAADFYNASSSIGETAMQDYIKEYGFGSKTGIELIGEIDGVVPTPEWKREYWSNVPESGQWQPGDMTNLVIGQGDVQITPLQLAVGYAGIATGSLPTPTLFKEARNSSGETVITGSSAMREIADAVKGELDVMRDALRGVATEDADVPDLFTDYGYECACKTGTGEWADHDGYAWFAMYAPYDNPKYVVTCVIQEGGSGGSVAGPIAAKVMDACIKLGEGKLEQEVTPTAEITESVEYKGTGAGRVD</sequence>
<keyword evidence="8" id="KW-0378">Hydrolase</keyword>
<organism evidence="18 19">
    <name type="scientific">Slackia equolifaciens</name>
    <dbReference type="NCBI Taxonomy" id="498718"/>
    <lineage>
        <taxon>Bacteria</taxon>
        <taxon>Bacillati</taxon>
        <taxon>Actinomycetota</taxon>
        <taxon>Coriobacteriia</taxon>
        <taxon>Eggerthellales</taxon>
        <taxon>Eggerthellaceae</taxon>
        <taxon>Slackia</taxon>
    </lineage>
</organism>
<dbReference type="GO" id="GO:0071972">
    <property type="term" value="F:peptidoglycan L,D-transpeptidase activity"/>
    <property type="evidence" value="ECO:0007669"/>
    <property type="project" value="TreeGrafter"/>
</dbReference>
<accession>A0A3N0B3L2</accession>
<proteinExistence type="inferred from homology"/>
<evidence type="ECO:0000256" key="10">
    <source>
        <dbReference type="ARBA" id="ARBA00022984"/>
    </source>
</evidence>
<dbReference type="InterPro" id="IPR005311">
    <property type="entry name" value="PBP_dimer"/>
</dbReference>
<evidence type="ECO:0000256" key="8">
    <source>
        <dbReference type="ARBA" id="ARBA00022801"/>
    </source>
</evidence>
<dbReference type="GO" id="GO:0009002">
    <property type="term" value="F:serine-type D-Ala-D-Ala carboxypeptidase activity"/>
    <property type="evidence" value="ECO:0007669"/>
    <property type="project" value="InterPro"/>
</dbReference>
<dbReference type="InterPro" id="IPR017790">
    <property type="entry name" value="Penicillin-binding_protein_2"/>
</dbReference>
<name>A0A3N0B3L2_9ACTN</name>
<dbReference type="InterPro" id="IPR001460">
    <property type="entry name" value="PCN-bd_Tpept"/>
</dbReference>
<dbReference type="SUPFAM" id="SSF56519">
    <property type="entry name" value="Penicillin binding protein dimerisation domain"/>
    <property type="match status" value="1"/>
</dbReference>
<evidence type="ECO:0000256" key="14">
    <source>
        <dbReference type="SAM" id="MobiDB-lite"/>
    </source>
</evidence>
<protein>
    <submittedName>
        <fullName evidence="18">Penicillin-binding protein 2</fullName>
    </submittedName>
</protein>
<feature type="compositionally biased region" description="Low complexity" evidence="14">
    <location>
        <begin position="31"/>
        <end position="40"/>
    </location>
</feature>
<dbReference type="SUPFAM" id="SSF56601">
    <property type="entry name" value="beta-lactamase/transpeptidase-like"/>
    <property type="match status" value="1"/>
</dbReference>
<dbReference type="PANTHER" id="PTHR30627">
    <property type="entry name" value="PEPTIDOGLYCAN D,D-TRANSPEPTIDASE"/>
    <property type="match status" value="1"/>
</dbReference>
<evidence type="ECO:0000256" key="15">
    <source>
        <dbReference type="SAM" id="Phobius"/>
    </source>
</evidence>
<dbReference type="GO" id="GO:0008360">
    <property type="term" value="P:regulation of cell shape"/>
    <property type="evidence" value="ECO:0007669"/>
    <property type="project" value="UniProtKB-KW"/>
</dbReference>
<evidence type="ECO:0000256" key="4">
    <source>
        <dbReference type="ARBA" id="ARBA00022475"/>
    </source>
</evidence>
<keyword evidence="13" id="KW-0961">Cell wall biogenesis/degradation</keyword>
<keyword evidence="12 15" id="KW-0472">Membrane</keyword>
<evidence type="ECO:0000256" key="12">
    <source>
        <dbReference type="ARBA" id="ARBA00023136"/>
    </source>
</evidence>
<keyword evidence="6" id="KW-0645">Protease</keyword>
<feature type="region of interest" description="Disordered" evidence="14">
    <location>
        <begin position="31"/>
        <end position="68"/>
    </location>
</feature>
<dbReference type="Pfam" id="PF03717">
    <property type="entry name" value="PBP_dimer"/>
    <property type="match status" value="1"/>
</dbReference>
<reference evidence="19" key="1">
    <citation type="submission" date="2018-05" db="EMBL/GenBank/DDBJ databases">
        <title>Genome Sequencing of selected type strains of the family Eggerthellaceae.</title>
        <authorList>
            <person name="Danylec N."/>
            <person name="Stoll D.A."/>
            <person name="Doetsch A."/>
            <person name="Huch M."/>
        </authorList>
    </citation>
    <scope>NUCLEOTIDE SEQUENCE [LARGE SCALE GENOMIC DNA]</scope>
    <source>
        <strain evidence="19">DSM 24851</strain>
    </source>
</reference>
<keyword evidence="5" id="KW-0997">Cell inner membrane</keyword>
<keyword evidence="19" id="KW-1185">Reference proteome</keyword>
<dbReference type="OrthoDB" id="9766847at2"/>
<evidence type="ECO:0000259" key="16">
    <source>
        <dbReference type="Pfam" id="PF00905"/>
    </source>
</evidence>
<dbReference type="InterPro" id="IPR012338">
    <property type="entry name" value="Beta-lactam/transpept-like"/>
</dbReference>
<evidence type="ECO:0000256" key="1">
    <source>
        <dbReference type="ARBA" id="ARBA00004167"/>
    </source>
</evidence>
<comment type="caution">
    <text evidence="18">The sequence shown here is derived from an EMBL/GenBank/DDBJ whole genome shotgun (WGS) entry which is preliminary data.</text>
</comment>
<evidence type="ECO:0000256" key="2">
    <source>
        <dbReference type="ARBA" id="ARBA00004236"/>
    </source>
</evidence>
<evidence type="ECO:0000256" key="13">
    <source>
        <dbReference type="ARBA" id="ARBA00023316"/>
    </source>
</evidence>
<keyword evidence="7 15" id="KW-0812">Transmembrane</keyword>
<keyword evidence="11 15" id="KW-1133">Transmembrane helix</keyword>
<dbReference type="Proteomes" id="UP000269591">
    <property type="component" value="Unassembled WGS sequence"/>
</dbReference>
<gene>
    <name evidence="18" type="primary">mrdA</name>
    <name evidence="18" type="ORF">DMP06_02230</name>
</gene>
<dbReference type="Gene3D" id="3.40.710.10">
    <property type="entry name" value="DD-peptidase/beta-lactamase superfamily"/>
    <property type="match status" value="1"/>
</dbReference>
<feature type="transmembrane region" description="Helical" evidence="15">
    <location>
        <begin position="78"/>
        <end position="97"/>
    </location>
</feature>
<evidence type="ECO:0000259" key="17">
    <source>
        <dbReference type="Pfam" id="PF03717"/>
    </source>
</evidence>
<dbReference type="PANTHER" id="PTHR30627:SF2">
    <property type="entry name" value="PEPTIDOGLYCAN D,D-TRANSPEPTIDASE MRDA"/>
    <property type="match status" value="1"/>
</dbReference>
<evidence type="ECO:0000256" key="9">
    <source>
        <dbReference type="ARBA" id="ARBA00022960"/>
    </source>
</evidence>
<dbReference type="EMBL" id="QIBX01000002">
    <property type="protein sequence ID" value="RNL41424.1"/>
    <property type="molecule type" value="Genomic_DNA"/>
</dbReference>
<evidence type="ECO:0000313" key="19">
    <source>
        <dbReference type="Proteomes" id="UP000269591"/>
    </source>
</evidence>
<dbReference type="GO" id="GO:0005886">
    <property type="term" value="C:plasma membrane"/>
    <property type="evidence" value="ECO:0007669"/>
    <property type="project" value="UniProtKB-SubCell"/>
</dbReference>
<keyword evidence="10" id="KW-0573">Peptidoglycan synthesis</keyword>
<evidence type="ECO:0000256" key="3">
    <source>
        <dbReference type="ARBA" id="ARBA00007171"/>
    </source>
</evidence>
<dbReference type="Gene3D" id="3.90.1310.10">
    <property type="entry name" value="Penicillin-binding protein 2a (Domain 2)"/>
    <property type="match status" value="1"/>
</dbReference>
<dbReference type="GO" id="GO:0071555">
    <property type="term" value="P:cell wall organization"/>
    <property type="evidence" value="ECO:0007669"/>
    <property type="project" value="UniProtKB-KW"/>
</dbReference>
<dbReference type="InterPro" id="IPR050515">
    <property type="entry name" value="Beta-lactam/transpept"/>
</dbReference>
<dbReference type="NCBIfam" id="TIGR03423">
    <property type="entry name" value="pbp2_mrdA"/>
    <property type="match status" value="1"/>
</dbReference>
<comment type="subcellular location">
    <subcellularLocation>
        <location evidence="2">Cell membrane</location>
    </subcellularLocation>
    <subcellularLocation>
        <location evidence="1">Membrane</location>
        <topology evidence="1">Single-pass membrane protein</topology>
    </subcellularLocation>
</comment>
<dbReference type="InterPro" id="IPR036138">
    <property type="entry name" value="PBP_dimer_sf"/>
</dbReference>
<feature type="domain" description="Penicillin-binding protein transpeptidase" evidence="16">
    <location>
        <begin position="337"/>
        <end position="678"/>
    </location>
</feature>
<dbReference type="RefSeq" id="WP_123208122.1">
    <property type="nucleotide sequence ID" value="NZ_JBHTHO010000031.1"/>
</dbReference>
<keyword evidence="9" id="KW-0133">Cell shape</keyword>
<evidence type="ECO:0000256" key="6">
    <source>
        <dbReference type="ARBA" id="ARBA00022670"/>
    </source>
</evidence>
<dbReference type="GO" id="GO:0009252">
    <property type="term" value="P:peptidoglycan biosynthetic process"/>
    <property type="evidence" value="ECO:0007669"/>
    <property type="project" value="UniProtKB-KW"/>
</dbReference>
<evidence type="ECO:0000256" key="7">
    <source>
        <dbReference type="ARBA" id="ARBA00022692"/>
    </source>
</evidence>
<dbReference type="GO" id="GO:0006508">
    <property type="term" value="P:proteolysis"/>
    <property type="evidence" value="ECO:0007669"/>
    <property type="project" value="UniProtKB-KW"/>
</dbReference>
<feature type="transmembrane region" description="Helical" evidence="15">
    <location>
        <begin position="6"/>
        <end position="23"/>
    </location>
</feature>
<dbReference type="AlphaFoldDB" id="A0A3N0B3L2"/>
<feature type="domain" description="Penicillin-binding protein dimerisation" evidence="17">
    <location>
        <begin position="121"/>
        <end position="289"/>
    </location>
</feature>
<evidence type="ECO:0000313" key="18">
    <source>
        <dbReference type="EMBL" id="RNL41424.1"/>
    </source>
</evidence>
<evidence type="ECO:0000256" key="5">
    <source>
        <dbReference type="ARBA" id="ARBA00022519"/>
    </source>
</evidence>
<dbReference type="Pfam" id="PF00905">
    <property type="entry name" value="Transpeptidase"/>
    <property type="match status" value="1"/>
</dbReference>
<dbReference type="GO" id="GO:0008658">
    <property type="term" value="F:penicillin binding"/>
    <property type="evidence" value="ECO:0007669"/>
    <property type="project" value="InterPro"/>
</dbReference>
<evidence type="ECO:0000256" key="11">
    <source>
        <dbReference type="ARBA" id="ARBA00022989"/>
    </source>
</evidence>